<dbReference type="OrthoDB" id="1931120at2"/>
<dbReference type="PROSITE" id="PS50109">
    <property type="entry name" value="HIS_KIN"/>
    <property type="match status" value="1"/>
</dbReference>
<dbReference type="Pfam" id="PF13385">
    <property type="entry name" value="Laminin_G_3"/>
    <property type="match status" value="1"/>
</dbReference>
<dbReference type="EMBL" id="RAPN01000001">
    <property type="protein sequence ID" value="RKD90220.1"/>
    <property type="molecule type" value="Genomic_DNA"/>
</dbReference>
<feature type="coiled-coil region" evidence="4">
    <location>
        <begin position="646"/>
        <end position="717"/>
    </location>
</feature>
<dbReference type="InterPro" id="IPR003661">
    <property type="entry name" value="HisK_dim/P_dom"/>
</dbReference>
<gene>
    <name evidence="8" type="ORF">BC643_0556</name>
</gene>
<dbReference type="AlphaFoldDB" id="A0A419W449"/>
<name>A0A419W449_9BACT</name>
<keyword evidence="5" id="KW-0812">Transmembrane</keyword>
<dbReference type="Gene3D" id="2.60.120.200">
    <property type="match status" value="1"/>
</dbReference>
<dbReference type="Gene3D" id="3.30.565.10">
    <property type="entry name" value="Histidine kinase-like ATPase, C-terminal domain"/>
    <property type="match status" value="1"/>
</dbReference>
<feature type="transmembrane region" description="Helical" evidence="5">
    <location>
        <begin position="470"/>
        <end position="491"/>
    </location>
</feature>
<keyword evidence="5" id="KW-0472">Membrane</keyword>
<dbReference type="InterPro" id="IPR036890">
    <property type="entry name" value="HATPase_C_sf"/>
</dbReference>
<keyword evidence="4" id="KW-0175">Coiled coil</keyword>
<feature type="signal peptide" evidence="6">
    <location>
        <begin position="1"/>
        <end position="22"/>
    </location>
</feature>
<dbReference type="InterPro" id="IPR036097">
    <property type="entry name" value="HisK_dim/P_sf"/>
</dbReference>
<reference evidence="8 9" key="1">
    <citation type="submission" date="2018-09" db="EMBL/GenBank/DDBJ databases">
        <title>Genomic Encyclopedia of Archaeal and Bacterial Type Strains, Phase II (KMG-II): from individual species to whole genera.</title>
        <authorList>
            <person name="Goeker M."/>
        </authorList>
    </citation>
    <scope>NUCLEOTIDE SEQUENCE [LARGE SCALE GENOMIC DNA]</scope>
    <source>
        <strain evidence="8 9">DSM 27148</strain>
    </source>
</reference>
<evidence type="ECO:0000256" key="1">
    <source>
        <dbReference type="ARBA" id="ARBA00000085"/>
    </source>
</evidence>
<proteinExistence type="predicted"/>
<dbReference type="Pfam" id="PF02518">
    <property type="entry name" value="HATPase_c"/>
    <property type="match status" value="1"/>
</dbReference>
<dbReference type="GO" id="GO:0004553">
    <property type="term" value="F:hydrolase activity, hydrolyzing O-glycosyl compounds"/>
    <property type="evidence" value="ECO:0007669"/>
    <property type="project" value="UniProtKB-ARBA"/>
</dbReference>
<feature type="chain" id="PRO_5019248118" description="histidine kinase" evidence="6">
    <location>
        <begin position="23"/>
        <end position="964"/>
    </location>
</feature>
<dbReference type="SUPFAM" id="SSF55874">
    <property type="entry name" value="ATPase domain of HSP90 chaperone/DNA topoisomerase II/histidine kinase"/>
    <property type="match status" value="1"/>
</dbReference>
<dbReference type="InterPro" id="IPR004358">
    <property type="entry name" value="Sig_transdc_His_kin-like_C"/>
</dbReference>
<accession>A0A419W449</accession>
<protein>
    <recommendedName>
        <fullName evidence="2">histidine kinase</fullName>
        <ecNumber evidence="2">2.7.13.3</ecNumber>
    </recommendedName>
</protein>
<evidence type="ECO:0000256" key="6">
    <source>
        <dbReference type="SAM" id="SignalP"/>
    </source>
</evidence>
<dbReference type="CDD" id="cd00082">
    <property type="entry name" value="HisKA"/>
    <property type="match status" value="1"/>
</dbReference>
<evidence type="ECO:0000259" key="7">
    <source>
        <dbReference type="PROSITE" id="PS50109"/>
    </source>
</evidence>
<dbReference type="GO" id="GO:0005975">
    <property type="term" value="P:carbohydrate metabolic process"/>
    <property type="evidence" value="ECO:0007669"/>
    <property type="project" value="UniProtKB-ARBA"/>
</dbReference>
<evidence type="ECO:0000256" key="3">
    <source>
        <dbReference type="ARBA" id="ARBA00022553"/>
    </source>
</evidence>
<dbReference type="Gene3D" id="2.60.120.260">
    <property type="entry name" value="Galactose-binding domain-like"/>
    <property type="match status" value="1"/>
</dbReference>
<dbReference type="EC" id="2.7.13.3" evidence="2"/>
<comment type="caution">
    <text evidence="8">The sequence shown here is derived from an EMBL/GenBank/DDBJ whole genome shotgun (WGS) entry which is preliminary data.</text>
</comment>
<comment type="catalytic activity">
    <reaction evidence="1">
        <text>ATP + protein L-histidine = ADP + protein N-phospho-L-histidine.</text>
        <dbReference type="EC" id="2.7.13.3"/>
    </reaction>
</comment>
<sequence>MRVIIAIKMLFSIVLIVCLSNAELLAQVAVLTHSYTFDDGSANDQVGNADGQMHGGKIENGKYITSANGQYIELPAQLIKLNTYSSLSFEAYIVAGKDNNISTMLSFFGRSDGQRIANYFFQSVKSRGFTRSVIACKNYSNPWMTSTSVRCNALDDGQPHHVVTTFDDQVLKLYVDGLLVGSQSNEPFPVNILSNLGEQVAYLCKSGYDSNPTWLGSIDAFNIYEGILDAETIEKSAQDYLPERVYAVRSQLTDLIPAEGMISNNRLDTLKYGISLSDNWSYHAGDDLAWAAKTFDDGSWPLVRSFFYADSLQGTPWKGIGWFRREIKIDSTLYSKRVGFSLRQTAASEIYLNGKLIKSYGQIGNDSINEMLYNPNFEPFFGVLDTCATQVIAIRYSNQNALKHFRRYGNPAKNIGFNFAIGGEEKLRESTRADFMDSAVLLTSFPVFFLAFTILNLMMFFFYFKGKENFFIALYTGSATIIFGIIAYAFFTRQISEITYIMQLLIVMLVPLLMASYVFFLYTVFYKKMPRQFWPIVFSGTIISIVSITPLRAKFDFTYLLVPFILLLLVEGFRVVIKSIVQKKRNAIVIGTGVSIFSISLLLFVADAIFSNSISKFFGNSVIFSGVLSLPLTMLIYLARERARTRIDLENRIMEVEQLSEKALEQEKRTTELKVENARKEVELQKAAELKTAYLDLERAHENLKATQKQLVQAEKMASLGELTAGIAHEIQNPLNFVNNFSEVNGELITELEEEVEKGNLEEISSIIQDLKDNELKINHHGKRAEAIVKGMLLHSRSSSGQKEPSDINKLADEYLRLSYHGLRAKDKSFNADYKLEADENLPLVNVVPQDIGRVLLNLINNAFYAVSEKRKNHPYDYQPRVVVSTALRGDRVEIGVSDNGSGIPKDVLDKIYQPFFTTKPAGQGTGLGLSMSYDIITKGHRGSLTVDSKEGIGTEFKILIPIA</sequence>
<dbReference type="InterPro" id="IPR003594">
    <property type="entry name" value="HATPase_dom"/>
</dbReference>
<dbReference type="Proteomes" id="UP000283387">
    <property type="component" value="Unassembled WGS sequence"/>
</dbReference>
<dbReference type="InterPro" id="IPR005467">
    <property type="entry name" value="His_kinase_dom"/>
</dbReference>
<feature type="transmembrane region" description="Helical" evidence="5">
    <location>
        <begin position="617"/>
        <end position="639"/>
    </location>
</feature>
<dbReference type="PANTHER" id="PTHR43065">
    <property type="entry name" value="SENSOR HISTIDINE KINASE"/>
    <property type="match status" value="1"/>
</dbReference>
<evidence type="ECO:0000313" key="9">
    <source>
        <dbReference type="Proteomes" id="UP000283387"/>
    </source>
</evidence>
<feature type="transmembrane region" description="Helical" evidence="5">
    <location>
        <begin position="439"/>
        <end position="463"/>
    </location>
</feature>
<keyword evidence="3" id="KW-0597">Phosphoprotein</keyword>
<evidence type="ECO:0000256" key="4">
    <source>
        <dbReference type="SAM" id="Coils"/>
    </source>
</evidence>
<feature type="domain" description="Histidine kinase" evidence="7">
    <location>
        <begin position="726"/>
        <end position="964"/>
    </location>
</feature>
<dbReference type="PRINTS" id="PR00344">
    <property type="entry name" value="BCTRLSENSOR"/>
</dbReference>
<feature type="transmembrane region" description="Helical" evidence="5">
    <location>
        <begin position="557"/>
        <end position="576"/>
    </location>
</feature>
<dbReference type="RefSeq" id="WP_120271639.1">
    <property type="nucleotide sequence ID" value="NZ_RAPN01000001.1"/>
</dbReference>
<feature type="transmembrane region" description="Helical" evidence="5">
    <location>
        <begin position="588"/>
        <end position="611"/>
    </location>
</feature>
<feature type="transmembrane region" description="Helical" evidence="5">
    <location>
        <begin position="503"/>
        <end position="526"/>
    </location>
</feature>
<dbReference type="SMART" id="SM00387">
    <property type="entry name" value="HATPase_c"/>
    <property type="match status" value="1"/>
</dbReference>
<dbReference type="SUPFAM" id="SSF47384">
    <property type="entry name" value="Homodimeric domain of signal transducing histidine kinase"/>
    <property type="match status" value="1"/>
</dbReference>
<evidence type="ECO:0000256" key="2">
    <source>
        <dbReference type="ARBA" id="ARBA00012438"/>
    </source>
</evidence>
<keyword evidence="6" id="KW-0732">Signal</keyword>
<dbReference type="Gene3D" id="1.10.287.130">
    <property type="match status" value="1"/>
</dbReference>
<dbReference type="SUPFAM" id="SSF49785">
    <property type="entry name" value="Galactose-binding domain-like"/>
    <property type="match status" value="1"/>
</dbReference>
<dbReference type="PANTHER" id="PTHR43065:SF42">
    <property type="entry name" value="TWO-COMPONENT SENSOR PPRA"/>
    <property type="match status" value="1"/>
</dbReference>
<keyword evidence="5" id="KW-1133">Transmembrane helix</keyword>
<dbReference type="InterPro" id="IPR008979">
    <property type="entry name" value="Galactose-bd-like_sf"/>
</dbReference>
<organism evidence="8 9">
    <name type="scientific">Mangrovibacterium diazotrophicum</name>
    <dbReference type="NCBI Taxonomy" id="1261403"/>
    <lineage>
        <taxon>Bacteria</taxon>
        <taxon>Pseudomonadati</taxon>
        <taxon>Bacteroidota</taxon>
        <taxon>Bacteroidia</taxon>
        <taxon>Marinilabiliales</taxon>
        <taxon>Prolixibacteraceae</taxon>
        <taxon>Mangrovibacterium</taxon>
    </lineage>
</organism>
<dbReference type="SUPFAM" id="SSF49899">
    <property type="entry name" value="Concanavalin A-like lectins/glucanases"/>
    <property type="match status" value="1"/>
</dbReference>
<evidence type="ECO:0000313" key="8">
    <source>
        <dbReference type="EMBL" id="RKD90220.1"/>
    </source>
</evidence>
<evidence type="ECO:0000256" key="5">
    <source>
        <dbReference type="SAM" id="Phobius"/>
    </source>
</evidence>
<feature type="transmembrane region" description="Helical" evidence="5">
    <location>
        <begin position="533"/>
        <end position="551"/>
    </location>
</feature>
<dbReference type="InterPro" id="IPR013320">
    <property type="entry name" value="ConA-like_dom_sf"/>
</dbReference>
<dbReference type="GO" id="GO:0000155">
    <property type="term" value="F:phosphorelay sensor kinase activity"/>
    <property type="evidence" value="ECO:0007669"/>
    <property type="project" value="InterPro"/>
</dbReference>
<keyword evidence="9" id="KW-1185">Reference proteome</keyword>